<comment type="subcellular location">
    <subcellularLocation>
        <location evidence="1">Secreted</location>
    </subcellularLocation>
</comment>
<evidence type="ECO:0000256" key="7">
    <source>
        <dbReference type="ARBA" id="ARBA00022966"/>
    </source>
</evidence>
<dbReference type="InterPro" id="IPR011625">
    <property type="entry name" value="A2M_N_BRD"/>
</dbReference>
<dbReference type="InterPro" id="IPR050473">
    <property type="entry name" value="A2M/Complement_sys"/>
</dbReference>
<dbReference type="SMART" id="SM01361">
    <property type="entry name" value="A2M_recep"/>
    <property type="match status" value="1"/>
</dbReference>
<dbReference type="InterPro" id="IPR040839">
    <property type="entry name" value="MG4"/>
</dbReference>
<dbReference type="InterPro" id="IPR002919">
    <property type="entry name" value="TIL_dom"/>
</dbReference>
<dbReference type="PROSITE" id="PS00477">
    <property type="entry name" value="ALPHA_2_MACROGLOBULIN"/>
    <property type="match status" value="1"/>
</dbReference>
<dbReference type="Pfam" id="PF17789">
    <property type="entry name" value="MG4"/>
    <property type="match status" value="1"/>
</dbReference>
<evidence type="ECO:0000256" key="4">
    <source>
        <dbReference type="ARBA" id="ARBA00022690"/>
    </source>
</evidence>
<dbReference type="Gene3D" id="2.60.40.1940">
    <property type="match status" value="1"/>
</dbReference>
<sequence>MSLVIVSIVLTLVLAVSLQVNGRSEPRIRESLGEKGLLFTTPSVLQKGSKEKACVTLYNLPDIHLSLSLVDEDVSHPLKNITLYDSGCFEWDFGADSGDIEGKYEFQVTGRSSNYRFSKHATVKVEKSKHIVFIQTDKPIYKPGQTVKFRVLVVDSKLKPRLEEITEIFIQDPSGIRMMQWRNVDVAQFQGIADLEMPMSEEPVQGKWKITVITSDDGTTEIQEFKVEEYVLPKYEISLKPPSFIPVNAKTVDGQVCAMYTYGEPVRGVLTLKTCRKRTGYYGIGNSPLPCVETITEINGCKDFSIDAKQLKLNHENMWTWKKDAVQFTASVLENATGITLNSSADTELSRDLYKLDFKKYSPTYFKPGLPYHGKLQVTQPDGSSAVGVRVKIIVNNYSRNKKFEKLYTTDSRGQVAYSLPPLSKQSTSVSISATLPDHENRNENHNSHSTRIIHPFVRAEVHSVKQWYSPSESYIQVEPVEEVAKCGESITLNITHTMELDATDVKIYYKVISHGNQISDGTYTHNYRNSNVRTYAPDGSFTEEELHKCHGDEVWTECTSSALRRYVHCYAICSDPYPTCNSPCIPACRCPAGTVRHEGRCVNPNQCPVRTSCPDIQSWTDCGSACTRTCEVQMMPCTQQCARRCQCPTSKPLWHSGQCVEASACPPPISVDPSASPLDPKGKNPDRPVVTMPLRIPITSEMSPSMKVLVYYIRPDKETVADTAEVNVEQCTANKVKIAFTDAKKYPGDSTTISVTADPGSVCSVGVVDKSVNLMGGKNTLTLSQVLGELSSFDLDESSIPGKDNYCDNKMKGSKRRRYRSVYWGGDRYYSNYLDSMHAFKINGILAMTDMIVNSRPCEKVVVTYDYDKVAYSRSYSSYDNPEGAFEEVEVDEASEAPEPTKPKVDIRTYFPETWLWDLHFVGDTGALTLHEELPHTVTEWTGTGFCSHVSSGLGVSPPTAIKGFQPFFLSLTLPYSVVRGETLKLPVTVFNYLTDCLVVKLSLTSSDDYEVVGSLDADWCVCGQESVTHYYKLTAKTLGEIDITIRAVSIDNNGACGNEVFMSDQIGVRDAVTRKLLIEGEGREEEYTHTAFMCPTSDESTVRETMSLELPNDFVMGTQRAFISVIGDIMGPSLSGLDKLLRQPTGCGEQNMLLFTPNIYVLQYLTSSNQLTTEIKDKALGHMRTGYQRELGYRHDDGSYSAFGKSDDSGSTWLTAFVVKSFAQAKEFITIDHNDLKKSIKWFLTKQRENGCFPKIGRVIHKEMQGGIVGGSNEAALTAFVLVSLLESRSHVNVAGIESAIASGFSCLRQQTVTDMYSISLIAYAHSLRGGSMNQEKQRISRMIREKAIKKEGQTHWSNTNADPDVDDVGWSVTHIHKPKSTDVEMTAYILMSMIESQGPEAVGRGLPVVKWLTAQRNAYGGFSSTQDTVLALQALASYATMAYTNGGQLTVNVNANNDRQTLNVNDDNKLVLQQLQVTLPNSVNVEVSGTGCVLVQASVKYNVANISTEQPAFSLTSTVHRQDTCKVRKLNICAKYEGTDGASNMALITVKMVSGWIPNKDSVKRLRNEAGLGLKRYEIEMNLVNFYFDELTGTETCLSFKVEQDIEVEQAKPGYVKVEDYYNNELSVTRPYEIKQICGTKEELPDISWEEFDRKNEGDHIEQVRVPSGPRPREDGAIGELHNGEGNEDRVPVDEPLIVPEHVEPLGSETCPLCLETEPEDFMDKFCAADKAYKVTVRGHSRFPVKIMYDMRSRNKPTIGKIASLDILGSCTCSPLKKQFKNRKAMILTTGTEYTPAAGGKVNLALNGQSLVVLFPSSRTQSQNLDRRMRQKVKQNRCP</sequence>
<proteinExistence type="evidence at transcript level"/>
<dbReference type="Gene3D" id="2.60.40.1930">
    <property type="match status" value="2"/>
</dbReference>
<dbReference type="InterPro" id="IPR009048">
    <property type="entry name" value="A-macroglobulin_rcpt-bd"/>
</dbReference>
<dbReference type="Pfam" id="PF01835">
    <property type="entry name" value="MG2"/>
    <property type="match status" value="1"/>
</dbReference>
<dbReference type="EMBL" id="MG596915">
    <property type="protein sequence ID" value="AVP12670.1"/>
    <property type="molecule type" value="mRNA"/>
</dbReference>
<evidence type="ECO:0000313" key="13">
    <source>
        <dbReference type="EMBL" id="AVP12670.1"/>
    </source>
</evidence>
<dbReference type="Pfam" id="PF17791">
    <property type="entry name" value="MG3"/>
    <property type="match status" value="1"/>
</dbReference>
<dbReference type="InterPro" id="IPR001599">
    <property type="entry name" value="Macroglobln_a2"/>
</dbReference>
<keyword evidence="7" id="KW-0882">Thioester bond</keyword>
<evidence type="ECO:0000259" key="12">
    <source>
        <dbReference type="PROSITE" id="PS50189"/>
    </source>
</evidence>
<dbReference type="FunFam" id="1.50.10.20:FF:000001">
    <property type="entry name" value="CD109 isoform 1"/>
    <property type="match status" value="1"/>
</dbReference>
<evidence type="ECO:0000256" key="3">
    <source>
        <dbReference type="ARBA" id="ARBA00022525"/>
    </source>
</evidence>
<evidence type="ECO:0000256" key="11">
    <source>
        <dbReference type="SAM" id="SignalP"/>
    </source>
</evidence>
<evidence type="ECO:0000256" key="8">
    <source>
        <dbReference type="ARBA" id="ARBA00023157"/>
    </source>
</evidence>
<dbReference type="PROSITE" id="PS50189">
    <property type="entry name" value="NTR"/>
    <property type="match status" value="1"/>
</dbReference>
<dbReference type="SUPFAM" id="SSF57567">
    <property type="entry name" value="Serine protease inhibitors"/>
    <property type="match status" value="2"/>
</dbReference>
<evidence type="ECO:0000256" key="6">
    <source>
        <dbReference type="ARBA" id="ARBA00022900"/>
    </source>
</evidence>
<dbReference type="SUPFAM" id="SSF49410">
    <property type="entry name" value="Alpha-macroglobulin receptor domain"/>
    <property type="match status" value="1"/>
</dbReference>
<dbReference type="InterPro" id="IPR041555">
    <property type="entry name" value="MG3"/>
</dbReference>
<dbReference type="SMART" id="SM01360">
    <property type="entry name" value="A2M"/>
    <property type="match status" value="1"/>
</dbReference>
<dbReference type="PANTHER" id="PTHR11412">
    <property type="entry name" value="MACROGLOBULIN / COMPLEMENT"/>
    <property type="match status" value="1"/>
</dbReference>
<dbReference type="CDD" id="cd19941">
    <property type="entry name" value="TIL"/>
    <property type="match status" value="2"/>
</dbReference>
<feature type="signal peptide" evidence="11">
    <location>
        <begin position="1"/>
        <end position="15"/>
    </location>
</feature>
<dbReference type="CDD" id="cd02897">
    <property type="entry name" value="A2M_2"/>
    <property type="match status" value="1"/>
</dbReference>
<dbReference type="Pfam" id="PF07703">
    <property type="entry name" value="A2M_BRD"/>
    <property type="match status" value="1"/>
</dbReference>
<protein>
    <submittedName>
        <fullName evidence="13">Complement C3-like</fullName>
    </submittedName>
</protein>
<dbReference type="Pfam" id="PF01826">
    <property type="entry name" value="TIL"/>
    <property type="match status" value="2"/>
</dbReference>
<dbReference type="Gene3D" id="1.50.10.20">
    <property type="match status" value="1"/>
</dbReference>
<keyword evidence="6" id="KW-0722">Serine protease inhibitor</keyword>
<keyword evidence="3" id="KW-0964">Secreted</keyword>
<feature type="region of interest" description="Disordered" evidence="10">
    <location>
        <begin position="1662"/>
        <end position="1692"/>
    </location>
</feature>
<dbReference type="InterPro" id="IPR011626">
    <property type="entry name" value="Alpha-macroglobulin_TED"/>
</dbReference>
<keyword evidence="8" id="KW-1015">Disulfide bond</keyword>
<dbReference type="Gene3D" id="2.10.25.10">
    <property type="entry name" value="Laminin"/>
    <property type="match status" value="2"/>
</dbReference>
<dbReference type="InterPro" id="IPR036595">
    <property type="entry name" value="A-macroglobulin_rcpt-bd_sf"/>
</dbReference>
<evidence type="ECO:0000256" key="5">
    <source>
        <dbReference type="ARBA" id="ARBA00022729"/>
    </source>
</evidence>
<evidence type="ECO:0000256" key="2">
    <source>
        <dbReference type="ARBA" id="ARBA00010952"/>
    </source>
</evidence>
<dbReference type="InterPro" id="IPR047565">
    <property type="entry name" value="Alpha-macroglob_thiol-ester_cl"/>
</dbReference>
<keyword evidence="9" id="KW-0325">Glycoprotein</keyword>
<comment type="similarity">
    <text evidence="2">Belongs to the protease inhibitor I39 (alpha-2-macroglobulin) family.</text>
</comment>
<organism evidence="13">
    <name type="scientific">Pseudopotamilla reniformis</name>
    <dbReference type="NCBI Taxonomy" id="279639"/>
    <lineage>
        <taxon>Eukaryota</taxon>
        <taxon>Metazoa</taxon>
        <taxon>Spiralia</taxon>
        <taxon>Lophotrochozoa</taxon>
        <taxon>Annelida</taxon>
        <taxon>Polychaeta</taxon>
        <taxon>Sedentaria</taxon>
        <taxon>Canalipalpata</taxon>
        <taxon>Sabellida</taxon>
        <taxon>Sabellidae</taxon>
        <taxon>Pseudopotamilla</taxon>
    </lineage>
</organism>
<accession>A0A2P1L4D5</accession>
<feature type="domain" description="NTR" evidence="12">
    <location>
        <begin position="1714"/>
        <end position="1841"/>
    </location>
</feature>
<dbReference type="GO" id="GO:0004867">
    <property type="term" value="F:serine-type endopeptidase inhibitor activity"/>
    <property type="evidence" value="ECO:0007669"/>
    <property type="project" value="UniProtKB-KW"/>
</dbReference>
<dbReference type="InterPro" id="IPR014756">
    <property type="entry name" value="Ig_E-set"/>
</dbReference>
<dbReference type="Pfam" id="PF07677">
    <property type="entry name" value="A2M_recep"/>
    <property type="match status" value="1"/>
</dbReference>
<dbReference type="Gene3D" id="2.60.40.10">
    <property type="entry name" value="Immunoglobulins"/>
    <property type="match status" value="2"/>
</dbReference>
<dbReference type="SUPFAM" id="SSF81296">
    <property type="entry name" value="E set domains"/>
    <property type="match status" value="1"/>
</dbReference>
<feature type="chain" id="PRO_5015185353" evidence="11">
    <location>
        <begin position="16"/>
        <end position="1842"/>
    </location>
</feature>
<dbReference type="InterPro" id="IPR019742">
    <property type="entry name" value="MacrogloblnA2_CS"/>
</dbReference>
<keyword evidence="4" id="KW-0646">Protease inhibitor</keyword>
<dbReference type="Pfam" id="PF07678">
    <property type="entry name" value="TED_complement"/>
    <property type="match status" value="1"/>
</dbReference>
<feature type="compositionally biased region" description="Basic and acidic residues" evidence="10">
    <location>
        <begin position="1674"/>
        <end position="1692"/>
    </location>
</feature>
<dbReference type="InterPro" id="IPR008930">
    <property type="entry name" value="Terpenoid_cyclase/PrenylTrfase"/>
</dbReference>
<evidence type="ECO:0000256" key="10">
    <source>
        <dbReference type="SAM" id="MobiDB-lite"/>
    </source>
</evidence>
<evidence type="ECO:0000256" key="9">
    <source>
        <dbReference type="ARBA" id="ARBA00023180"/>
    </source>
</evidence>
<dbReference type="PANTHER" id="PTHR11412:SF171">
    <property type="entry name" value="PREGNANCY ZONE PROTEIN-LIKE PROTEIN"/>
    <property type="match status" value="1"/>
</dbReference>
<dbReference type="SMART" id="SM01359">
    <property type="entry name" value="A2M_N_2"/>
    <property type="match status" value="1"/>
</dbReference>
<dbReference type="InterPro" id="IPR002890">
    <property type="entry name" value="MG2"/>
</dbReference>
<dbReference type="FunFam" id="2.60.40.1930:FF:000001">
    <property type="entry name" value="CD109 isoform 3"/>
    <property type="match status" value="1"/>
</dbReference>
<dbReference type="InterPro" id="IPR041813">
    <property type="entry name" value="A2M_TED"/>
</dbReference>
<dbReference type="InterPro" id="IPR036084">
    <property type="entry name" value="Ser_inhib-like_sf"/>
</dbReference>
<dbReference type="SUPFAM" id="SSF48239">
    <property type="entry name" value="Terpenoid cyclases/Protein prenyltransferases"/>
    <property type="match status" value="1"/>
</dbReference>
<dbReference type="Gene3D" id="2.60.40.690">
    <property type="entry name" value="Alpha-macroglobulin, receptor-binding domain"/>
    <property type="match status" value="1"/>
</dbReference>
<dbReference type="InterPro" id="IPR001134">
    <property type="entry name" value="Netrin_domain"/>
</dbReference>
<dbReference type="Gene3D" id="6.20.50.160">
    <property type="match status" value="1"/>
</dbReference>
<keyword evidence="5 11" id="KW-0732">Signal</keyword>
<name>A0A2P1L4D5_9ANNE</name>
<dbReference type="GO" id="GO:0005615">
    <property type="term" value="C:extracellular space"/>
    <property type="evidence" value="ECO:0007669"/>
    <property type="project" value="InterPro"/>
</dbReference>
<evidence type="ECO:0000256" key="1">
    <source>
        <dbReference type="ARBA" id="ARBA00004613"/>
    </source>
</evidence>
<dbReference type="InterPro" id="IPR013783">
    <property type="entry name" value="Ig-like_fold"/>
</dbReference>
<reference evidence="13" key="1">
    <citation type="journal article" date="2018" name="Dev. Comp. Immunol.">
        <title>Immune repertoire in the transcriptome of Littorina littorea reveals new trends in lophotrochozoan proto-complement evolution.</title>
        <authorList>
            <person name="Gorbushin A.M."/>
        </authorList>
    </citation>
    <scope>NUCLEOTIDE SEQUENCE</scope>
</reference>
<dbReference type="SMART" id="SM01419">
    <property type="entry name" value="Thiol-ester_cl"/>
    <property type="match status" value="1"/>
</dbReference>
<dbReference type="Gene3D" id="2.20.130.20">
    <property type="match status" value="1"/>
</dbReference>
<dbReference type="Gene3D" id="2.60.120.1540">
    <property type="match status" value="1"/>
</dbReference>
<dbReference type="Pfam" id="PF00207">
    <property type="entry name" value="A2M"/>
    <property type="match status" value="1"/>
</dbReference>